<dbReference type="Proteomes" id="UP000001357">
    <property type="component" value="Unassembled WGS sequence"/>
</dbReference>
<dbReference type="KEGG" id="mbr:MONBRDRAFT_30738"/>
<keyword evidence="4" id="KW-1185">Reference proteome</keyword>
<evidence type="ECO:0000313" key="4">
    <source>
        <dbReference type="Proteomes" id="UP000001357"/>
    </source>
</evidence>
<accession>A9UNW8</accession>
<organism evidence="3 4">
    <name type="scientific">Monosiga brevicollis</name>
    <name type="common">Choanoflagellate</name>
    <dbReference type="NCBI Taxonomy" id="81824"/>
    <lineage>
        <taxon>Eukaryota</taxon>
        <taxon>Choanoflagellata</taxon>
        <taxon>Craspedida</taxon>
        <taxon>Salpingoecidae</taxon>
        <taxon>Monosiga</taxon>
    </lineage>
</organism>
<keyword evidence="2" id="KW-0812">Transmembrane</keyword>
<dbReference type="GO" id="GO:0005230">
    <property type="term" value="F:extracellular ligand-gated monoatomic ion channel activity"/>
    <property type="evidence" value="ECO:0007669"/>
    <property type="project" value="InterPro"/>
</dbReference>
<dbReference type="FunFam" id="2.70.170.10:FF:000173">
    <property type="entry name" value="Uncharacterized protein"/>
    <property type="match status" value="1"/>
</dbReference>
<evidence type="ECO:0000256" key="2">
    <source>
        <dbReference type="SAM" id="Phobius"/>
    </source>
</evidence>
<proteinExistence type="predicted"/>
<evidence type="ECO:0000256" key="1">
    <source>
        <dbReference type="ARBA" id="ARBA00004141"/>
    </source>
</evidence>
<dbReference type="SUPFAM" id="SSF63712">
    <property type="entry name" value="Nicotinic receptor ligand binding domain-like"/>
    <property type="match status" value="1"/>
</dbReference>
<dbReference type="AlphaFoldDB" id="A9UNW8"/>
<dbReference type="Gene3D" id="1.20.58.390">
    <property type="entry name" value="Neurotransmitter-gated ion-channel transmembrane domain"/>
    <property type="match status" value="1"/>
</dbReference>
<comment type="subcellular location">
    <subcellularLocation>
        <location evidence="1">Membrane</location>
        <topology evidence="1">Multi-pass membrane protein</topology>
    </subcellularLocation>
</comment>
<dbReference type="GO" id="GO:0016020">
    <property type="term" value="C:membrane"/>
    <property type="evidence" value="ECO:0007669"/>
    <property type="project" value="UniProtKB-SubCell"/>
</dbReference>
<dbReference type="Gene3D" id="2.70.170.10">
    <property type="entry name" value="Neurotransmitter-gated ion-channel ligand-binding domain"/>
    <property type="match status" value="1"/>
</dbReference>
<dbReference type="FunFam" id="1.20.58.390:FF:000100">
    <property type="entry name" value="Predicted protein"/>
    <property type="match status" value="1"/>
</dbReference>
<feature type="transmembrane region" description="Helical" evidence="2">
    <location>
        <begin position="216"/>
        <end position="238"/>
    </location>
</feature>
<protein>
    <recommendedName>
        <fullName evidence="5">Neurotransmitter-gated ion-channel ligand-binding domain-containing protein</fullName>
    </recommendedName>
</protein>
<gene>
    <name evidence="3" type="ORF">MONBRDRAFT_30738</name>
</gene>
<dbReference type="InterPro" id="IPR006201">
    <property type="entry name" value="Neur_channel"/>
</dbReference>
<dbReference type="InterPro" id="IPR036734">
    <property type="entry name" value="Neur_chan_lig-bd_sf"/>
</dbReference>
<feature type="transmembrane region" description="Helical" evidence="2">
    <location>
        <begin position="250"/>
        <end position="268"/>
    </location>
</feature>
<dbReference type="PANTHER" id="PTHR18945">
    <property type="entry name" value="NEUROTRANSMITTER GATED ION CHANNEL"/>
    <property type="match status" value="1"/>
</dbReference>
<dbReference type="GO" id="GO:0004888">
    <property type="term" value="F:transmembrane signaling receptor activity"/>
    <property type="evidence" value="ECO:0007669"/>
    <property type="project" value="InterPro"/>
</dbReference>
<dbReference type="OMA" id="SSEVWHK"/>
<dbReference type="STRING" id="81824.A9UNW8"/>
<dbReference type="RefSeq" id="XP_001742533.1">
    <property type="nucleotide sequence ID" value="XM_001742481.1"/>
</dbReference>
<name>A9UNW8_MONBE</name>
<dbReference type="GeneID" id="5887996"/>
<reference evidence="3 4" key="1">
    <citation type="journal article" date="2008" name="Nature">
        <title>The genome of the choanoflagellate Monosiga brevicollis and the origin of metazoans.</title>
        <authorList>
            <consortium name="JGI Sequencing"/>
            <person name="King N."/>
            <person name="Westbrook M.J."/>
            <person name="Young S.L."/>
            <person name="Kuo A."/>
            <person name="Abedin M."/>
            <person name="Chapman J."/>
            <person name="Fairclough S."/>
            <person name="Hellsten U."/>
            <person name="Isogai Y."/>
            <person name="Letunic I."/>
            <person name="Marr M."/>
            <person name="Pincus D."/>
            <person name="Putnam N."/>
            <person name="Rokas A."/>
            <person name="Wright K.J."/>
            <person name="Zuzow R."/>
            <person name="Dirks W."/>
            <person name="Good M."/>
            <person name="Goodstein D."/>
            <person name="Lemons D."/>
            <person name="Li W."/>
            <person name="Lyons J.B."/>
            <person name="Morris A."/>
            <person name="Nichols S."/>
            <person name="Richter D.J."/>
            <person name="Salamov A."/>
            <person name="Bork P."/>
            <person name="Lim W.A."/>
            <person name="Manning G."/>
            <person name="Miller W.T."/>
            <person name="McGinnis W."/>
            <person name="Shapiro H."/>
            <person name="Tjian R."/>
            <person name="Grigoriev I.V."/>
            <person name="Rokhsar D."/>
        </authorList>
    </citation>
    <scope>NUCLEOTIDE SEQUENCE [LARGE SCALE GENOMIC DNA]</scope>
    <source>
        <strain evidence="4">MX1 / ATCC 50154</strain>
    </source>
</reference>
<evidence type="ECO:0008006" key="5">
    <source>
        <dbReference type="Google" id="ProtNLM"/>
    </source>
</evidence>
<dbReference type="EMBL" id="CH991543">
    <property type="protein sequence ID" value="EDQ92771.1"/>
    <property type="molecule type" value="Genomic_DNA"/>
</dbReference>
<keyword evidence="2" id="KW-0472">Membrane</keyword>
<keyword evidence="2" id="KW-1133">Transmembrane helix</keyword>
<evidence type="ECO:0000313" key="3">
    <source>
        <dbReference type="EMBL" id="EDQ92771.1"/>
    </source>
</evidence>
<dbReference type="InterPro" id="IPR038050">
    <property type="entry name" value="Neuro_actylchol_rec"/>
</dbReference>
<dbReference type="InParanoid" id="A9UNW8"/>
<dbReference type="eggNOG" id="ENOG502S6MS">
    <property type="taxonomic scope" value="Eukaryota"/>
</dbReference>
<sequence length="364" mass="42074">MEVDPEWLDRFHPSTPKDVIIRYDIYNISSIDTVKQGINENSTIPWSTLWNPRLTIQNAVELRKFEITWRKSSSLSQHIDGLYDHNPSGRIWVTARVEVSGRFTIRMSLEHFPFDVQELYLLVRSKWRHNWVRFRRHPVPSYMSIVNLEYSASIDTEYFLDPLPQHKLEMPHDERHKASVRRWDGVAGGYVRSDKPLGKSFPLAPLCITVARKPSYYMWNIVFPVFWIVAVSGVSMAIEGDSETEVLDARLSVTLTLLLTLIAVKFVVASDLPNASYLTWLDAYILFGFFLLILVVAENVIAAHYADSRSWIDLIGVCVLGVIWVGVHVLAFFFLFPRRVWRHVGSTQLQRSTEIKSMYESTPL</sequence>
<dbReference type="InterPro" id="IPR036719">
    <property type="entry name" value="Neuro-gated_channel_TM_sf"/>
</dbReference>
<dbReference type="SUPFAM" id="SSF90112">
    <property type="entry name" value="Neurotransmitter-gated ion-channel transmembrane pore"/>
    <property type="match status" value="1"/>
</dbReference>
<feature type="transmembrane region" description="Helical" evidence="2">
    <location>
        <begin position="314"/>
        <end position="336"/>
    </location>
</feature>
<feature type="transmembrane region" description="Helical" evidence="2">
    <location>
        <begin position="280"/>
        <end position="302"/>
    </location>
</feature>